<feature type="transmembrane region" description="Helical" evidence="9">
    <location>
        <begin position="98"/>
        <end position="119"/>
    </location>
</feature>
<evidence type="ECO:0000256" key="8">
    <source>
        <dbReference type="PROSITE-ProRule" id="PRU01193"/>
    </source>
</evidence>
<proteinExistence type="predicted"/>
<dbReference type="PROSITE" id="PS51371">
    <property type="entry name" value="CBS"/>
    <property type="match status" value="2"/>
</dbReference>
<feature type="transmembrane region" description="Helical" evidence="9">
    <location>
        <begin position="131"/>
        <end position="151"/>
    </location>
</feature>
<comment type="subcellular location">
    <subcellularLocation>
        <location evidence="1">Cell membrane</location>
        <topology evidence="1">Multi-pass membrane protein</topology>
    </subcellularLocation>
</comment>
<comment type="caution">
    <text evidence="12">The sequence shown here is derived from an EMBL/GenBank/DDBJ whole genome shotgun (WGS) entry which is preliminary data.</text>
</comment>
<accession>A0ABV6PD51</accession>
<keyword evidence="6 8" id="KW-0472">Membrane</keyword>
<evidence type="ECO:0000313" key="12">
    <source>
        <dbReference type="EMBL" id="MFC0582561.1"/>
    </source>
</evidence>
<dbReference type="EMBL" id="JBHLUB010000031">
    <property type="protein sequence ID" value="MFC0582561.1"/>
    <property type="molecule type" value="Genomic_DNA"/>
</dbReference>
<dbReference type="Pfam" id="PF00571">
    <property type="entry name" value="CBS"/>
    <property type="match status" value="1"/>
</dbReference>
<protein>
    <submittedName>
        <fullName evidence="12">Hemolysin family protein</fullName>
    </submittedName>
</protein>
<dbReference type="RefSeq" id="WP_377459814.1">
    <property type="nucleotide sequence ID" value="NZ_JBHLUB010000031.1"/>
</dbReference>
<dbReference type="InterPro" id="IPR046342">
    <property type="entry name" value="CBS_dom_sf"/>
</dbReference>
<organism evidence="12 13">
    <name type="scientific">Micrococcoides hystricis</name>
    <dbReference type="NCBI Taxonomy" id="1572761"/>
    <lineage>
        <taxon>Bacteria</taxon>
        <taxon>Bacillati</taxon>
        <taxon>Actinomycetota</taxon>
        <taxon>Actinomycetes</taxon>
        <taxon>Micrococcales</taxon>
        <taxon>Micrococcaceae</taxon>
        <taxon>Micrococcoides</taxon>
    </lineage>
</organism>
<name>A0ABV6PD51_9MICC</name>
<keyword evidence="3 8" id="KW-0812">Transmembrane</keyword>
<evidence type="ECO:0000256" key="1">
    <source>
        <dbReference type="ARBA" id="ARBA00004651"/>
    </source>
</evidence>
<feature type="domain" description="CNNM transmembrane" evidence="11">
    <location>
        <begin position="1"/>
        <end position="202"/>
    </location>
</feature>
<dbReference type="SUPFAM" id="SSF54631">
    <property type="entry name" value="CBS-domain pair"/>
    <property type="match status" value="1"/>
</dbReference>
<keyword evidence="4" id="KW-0677">Repeat</keyword>
<evidence type="ECO:0000313" key="13">
    <source>
        <dbReference type="Proteomes" id="UP001589862"/>
    </source>
</evidence>
<dbReference type="Proteomes" id="UP001589862">
    <property type="component" value="Unassembled WGS sequence"/>
</dbReference>
<dbReference type="InterPro" id="IPR051676">
    <property type="entry name" value="UPF0053_domain"/>
</dbReference>
<dbReference type="PANTHER" id="PTHR43099:SF5">
    <property type="entry name" value="HLYC_CORC FAMILY TRANSPORTER"/>
    <property type="match status" value="1"/>
</dbReference>
<dbReference type="Pfam" id="PF01595">
    <property type="entry name" value="CNNM"/>
    <property type="match status" value="1"/>
</dbReference>
<keyword evidence="7" id="KW-0129">CBS domain</keyword>
<keyword evidence="13" id="KW-1185">Reference proteome</keyword>
<evidence type="ECO:0000259" key="10">
    <source>
        <dbReference type="PROSITE" id="PS51371"/>
    </source>
</evidence>
<feature type="domain" description="CBS" evidence="10">
    <location>
        <begin position="281"/>
        <end position="340"/>
    </location>
</feature>
<evidence type="ECO:0000256" key="5">
    <source>
        <dbReference type="ARBA" id="ARBA00022989"/>
    </source>
</evidence>
<dbReference type="SMART" id="SM00116">
    <property type="entry name" value="CBS"/>
    <property type="match status" value="2"/>
</dbReference>
<evidence type="ECO:0000256" key="2">
    <source>
        <dbReference type="ARBA" id="ARBA00022475"/>
    </source>
</evidence>
<keyword evidence="2" id="KW-1003">Cell membrane</keyword>
<evidence type="ECO:0000256" key="9">
    <source>
        <dbReference type="SAM" id="Phobius"/>
    </source>
</evidence>
<dbReference type="InterPro" id="IPR044751">
    <property type="entry name" value="Ion_transp-like_CBS"/>
</dbReference>
<evidence type="ECO:0000259" key="11">
    <source>
        <dbReference type="PROSITE" id="PS51846"/>
    </source>
</evidence>
<dbReference type="InterPro" id="IPR002550">
    <property type="entry name" value="CNNM"/>
</dbReference>
<feature type="transmembrane region" description="Helical" evidence="9">
    <location>
        <begin position="6"/>
        <end position="27"/>
    </location>
</feature>
<evidence type="ECO:0000256" key="6">
    <source>
        <dbReference type="ARBA" id="ARBA00023136"/>
    </source>
</evidence>
<gene>
    <name evidence="12" type="ORF">ACFFFR_09250</name>
</gene>
<evidence type="ECO:0000256" key="7">
    <source>
        <dbReference type="PROSITE-ProRule" id="PRU00703"/>
    </source>
</evidence>
<reference evidence="12 13" key="1">
    <citation type="submission" date="2024-09" db="EMBL/GenBank/DDBJ databases">
        <authorList>
            <person name="Sun Q."/>
            <person name="Mori K."/>
        </authorList>
    </citation>
    <scope>NUCLEOTIDE SEQUENCE [LARGE SCALE GENOMIC DNA]</scope>
    <source>
        <strain evidence="12 13">NCAIM B.02604</strain>
    </source>
</reference>
<evidence type="ECO:0000256" key="3">
    <source>
        <dbReference type="ARBA" id="ARBA00022692"/>
    </source>
</evidence>
<feature type="domain" description="CBS" evidence="10">
    <location>
        <begin position="220"/>
        <end position="279"/>
    </location>
</feature>
<dbReference type="InterPro" id="IPR000644">
    <property type="entry name" value="CBS_dom"/>
</dbReference>
<dbReference type="CDD" id="cd04590">
    <property type="entry name" value="CBS_pair_CorC_HlyC_assoc"/>
    <property type="match status" value="1"/>
</dbReference>
<dbReference type="PANTHER" id="PTHR43099">
    <property type="entry name" value="UPF0053 PROTEIN YRKA"/>
    <property type="match status" value="1"/>
</dbReference>
<sequence length="355" mass="38630">MSDWAGLGWLVVLLAGNAFFVAGEFAIMGARRSQIEPLVEKGSKRAKTALWAMEHVNQMLAVCQLGITVCSLLILNVSEPALHHLLYGPLTTIGIPETVSSTVAFIVALLVVTFLHVTFGEMVPKNFSVSLADKMVLILAPPLVFFDKLLLPVVKLLNSLANGLLKLFGIQPQNELSSAYTLEEVQQIVAESTKSGLVEDDSGLLSGALEFSDYKAAQVMVPIADVVALEEGQITPREFEKAVGRTGFSRFAMADAKGRFIGYLHLKDVLDLADYDRPIPVTKMRALANVSASAEIEDALEIMQKTSSHVARVIDQDGETVGMLFLEDVIEVLVGEIHDATQAQGRRRQNMHEGE</sequence>
<evidence type="ECO:0000256" key="4">
    <source>
        <dbReference type="ARBA" id="ARBA00022737"/>
    </source>
</evidence>
<keyword evidence="5 8" id="KW-1133">Transmembrane helix</keyword>
<dbReference type="PROSITE" id="PS51846">
    <property type="entry name" value="CNNM"/>
    <property type="match status" value="1"/>
</dbReference>
<feature type="transmembrane region" description="Helical" evidence="9">
    <location>
        <begin position="59"/>
        <end position="78"/>
    </location>
</feature>
<dbReference type="Gene3D" id="3.10.580.10">
    <property type="entry name" value="CBS-domain"/>
    <property type="match status" value="1"/>
</dbReference>